<evidence type="ECO:0000313" key="1">
    <source>
        <dbReference type="EMBL" id="MBB6550177.1"/>
    </source>
</evidence>
<sequence>MLRPEEQVFAAMLDGWRNQQLARRLAFATVEGRERSVRMFTAHAGAFPWVWSPQMVDEWMTDLQAVRRLRRSTLRNYQLSVKLFCHYITDQVYAWPAERQARFGTHPVQVVHEWTAITHLQDAEGDPVKRAFTREELQAFFDHADAEVARIRSEGRKGWLPRSGTRPCSRPRTPTGCVAVKPRCSTWRTSAAITTPRNSETGVWPTSGSARP</sequence>
<accession>A0A7X0NV76</accession>
<proteinExistence type="predicted"/>
<organism evidence="1 2">
    <name type="scientific">Nonomuraea rubra</name>
    <dbReference type="NCBI Taxonomy" id="46180"/>
    <lineage>
        <taxon>Bacteria</taxon>
        <taxon>Bacillati</taxon>
        <taxon>Actinomycetota</taxon>
        <taxon>Actinomycetes</taxon>
        <taxon>Streptosporangiales</taxon>
        <taxon>Streptosporangiaceae</taxon>
        <taxon>Nonomuraea</taxon>
    </lineage>
</organism>
<evidence type="ECO:0000313" key="2">
    <source>
        <dbReference type="Proteomes" id="UP000565579"/>
    </source>
</evidence>
<protein>
    <recommendedName>
        <fullName evidence="3">Core-binding (CB) domain-containing protein</fullName>
    </recommendedName>
</protein>
<dbReference type="EMBL" id="JACHMI010000001">
    <property type="protein sequence ID" value="MBB6550177.1"/>
    <property type="molecule type" value="Genomic_DNA"/>
</dbReference>
<dbReference type="Proteomes" id="UP000565579">
    <property type="component" value="Unassembled WGS sequence"/>
</dbReference>
<reference evidence="1 2" key="1">
    <citation type="submission" date="2020-08" db="EMBL/GenBank/DDBJ databases">
        <title>Sequencing the genomes of 1000 actinobacteria strains.</title>
        <authorList>
            <person name="Klenk H.-P."/>
        </authorList>
    </citation>
    <scope>NUCLEOTIDE SEQUENCE [LARGE SCALE GENOMIC DNA]</scope>
    <source>
        <strain evidence="1 2">DSM 43768</strain>
    </source>
</reference>
<dbReference type="AlphaFoldDB" id="A0A7X0NV76"/>
<evidence type="ECO:0008006" key="3">
    <source>
        <dbReference type="Google" id="ProtNLM"/>
    </source>
</evidence>
<comment type="caution">
    <text evidence="1">The sequence shown here is derived from an EMBL/GenBank/DDBJ whole genome shotgun (WGS) entry which is preliminary data.</text>
</comment>
<dbReference type="RefSeq" id="WP_185104495.1">
    <property type="nucleotide sequence ID" value="NZ_BAAAXY010000236.1"/>
</dbReference>
<name>A0A7X0NV76_9ACTN</name>
<keyword evidence="2" id="KW-1185">Reference proteome</keyword>
<gene>
    <name evidence="1" type="ORF">HD593_004972</name>
</gene>